<dbReference type="PANTHER" id="PTHR10953">
    <property type="entry name" value="UBIQUITIN-ACTIVATING ENZYME E1"/>
    <property type="match status" value="1"/>
</dbReference>
<dbReference type="RefSeq" id="WP_177270487.1">
    <property type="nucleotide sequence ID" value="NZ_JACRTA010000001.1"/>
</dbReference>
<dbReference type="PANTHER" id="PTHR10953:SF102">
    <property type="entry name" value="ADENYLYLTRANSFERASE AND SULFURTRANSFERASE MOCS3"/>
    <property type="match status" value="1"/>
</dbReference>
<keyword evidence="4" id="KW-1185">Reference proteome</keyword>
<dbReference type="GO" id="GO:0008146">
    <property type="term" value="F:sulfotransferase activity"/>
    <property type="evidence" value="ECO:0007669"/>
    <property type="project" value="TreeGrafter"/>
</dbReference>
<dbReference type="GO" id="GO:0016779">
    <property type="term" value="F:nucleotidyltransferase activity"/>
    <property type="evidence" value="ECO:0007669"/>
    <property type="project" value="UniProtKB-KW"/>
</dbReference>
<dbReference type="SUPFAM" id="SSF69572">
    <property type="entry name" value="Activating enzymes of the ubiquitin-like proteins"/>
    <property type="match status" value="1"/>
</dbReference>
<protein>
    <submittedName>
        <fullName evidence="3">ThiF family adenylyltransferase</fullName>
    </submittedName>
</protein>
<organism evidence="3 4">
    <name type="scientific">Lentihominibacter hominis</name>
    <dbReference type="NCBI Taxonomy" id="2763645"/>
    <lineage>
        <taxon>Bacteria</taxon>
        <taxon>Bacillati</taxon>
        <taxon>Bacillota</taxon>
        <taxon>Clostridia</taxon>
        <taxon>Peptostreptococcales</taxon>
        <taxon>Anaerovoracaceae</taxon>
        <taxon>Lentihominibacter</taxon>
    </lineage>
</organism>
<keyword evidence="3" id="KW-0808">Transferase</keyword>
<dbReference type="InterPro" id="IPR045886">
    <property type="entry name" value="ThiF/MoeB/HesA"/>
</dbReference>
<dbReference type="Gene3D" id="3.40.50.720">
    <property type="entry name" value="NAD(P)-binding Rossmann-like Domain"/>
    <property type="match status" value="1"/>
</dbReference>
<name>A0A926I8Y7_9FIRM</name>
<reference evidence="3" key="1">
    <citation type="submission" date="2020-08" db="EMBL/GenBank/DDBJ databases">
        <title>Genome public.</title>
        <authorList>
            <person name="Liu C."/>
            <person name="Sun Q."/>
        </authorList>
    </citation>
    <scope>NUCLEOTIDE SEQUENCE</scope>
    <source>
        <strain evidence="3">NSJ-24</strain>
    </source>
</reference>
<proteinExistence type="inferred from homology"/>
<dbReference type="EMBL" id="JACRTA010000001">
    <property type="protein sequence ID" value="MBC8567603.1"/>
    <property type="molecule type" value="Genomic_DNA"/>
</dbReference>
<dbReference type="InterPro" id="IPR000594">
    <property type="entry name" value="ThiF_NAD_FAD-bd"/>
</dbReference>
<keyword evidence="3" id="KW-0548">Nucleotidyltransferase</keyword>
<dbReference type="GO" id="GO:0004792">
    <property type="term" value="F:thiosulfate-cyanide sulfurtransferase activity"/>
    <property type="evidence" value="ECO:0007669"/>
    <property type="project" value="TreeGrafter"/>
</dbReference>
<comment type="caution">
    <text evidence="3">The sequence shown here is derived from an EMBL/GenBank/DDBJ whole genome shotgun (WGS) entry which is preliminary data.</text>
</comment>
<dbReference type="Proteomes" id="UP000610862">
    <property type="component" value="Unassembled WGS sequence"/>
</dbReference>
<dbReference type="GO" id="GO:0008641">
    <property type="term" value="F:ubiquitin-like modifier activating enzyme activity"/>
    <property type="evidence" value="ECO:0007669"/>
    <property type="project" value="InterPro"/>
</dbReference>
<dbReference type="GO" id="GO:0005829">
    <property type="term" value="C:cytosol"/>
    <property type="evidence" value="ECO:0007669"/>
    <property type="project" value="TreeGrafter"/>
</dbReference>
<evidence type="ECO:0000259" key="2">
    <source>
        <dbReference type="Pfam" id="PF00899"/>
    </source>
</evidence>
<dbReference type="AlphaFoldDB" id="A0A926I8Y7"/>
<gene>
    <name evidence="3" type="ORF">H8692_02355</name>
</gene>
<sequence>MDNSNTISRYVRQEIFAGLGKKGQEKIKKARVAIIEMSSIGAAVANNLARAGVGYIRLIDGDYIETAELQRQTIFTEKEAEDETPKAIAASEYLRSVNSEITIDPVITDINSGTIDNLIEDVDLIVDATDSMEVRLLLNEACHHLKKPWIYGGTLASSGMTMNILPGSNQPCLKCFLGEEEYSPGEQPTCATVGILNSAASMVAALQSAEVLKLLTGSDAVRHDLVSFDVWENYFEYIPVDKDPDCPVCGKKDYAFYGKVTGSQTATMCGKDSVQVIPKKEGEISFEKYAEKLSSQGTVKYTKYTLDFNDGNIEIKLFKNGRAIIKHVSDEKRAKAVYAEYIGL</sequence>
<comment type="similarity">
    <text evidence="1">Belongs to the HesA/MoeB/ThiF family.</text>
</comment>
<evidence type="ECO:0000313" key="3">
    <source>
        <dbReference type="EMBL" id="MBC8567603.1"/>
    </source>
</evidence>
<evidence type="ECO:0000256" key="1">
    <source>
        <dbReference type="ARBA" id="ARBA00009919"/>
    </source>
</evidence>
<evidence type="ECO:0000313" key="4">
    <source>
        <dbReference type="Proteomes" id="UP000610862"/>
    </source>
</evidence>
<dbReference type="Pfam" id="PF00899">
    <property type="entry name" value="ThiF"/>
    <property type="match status" value="1"/>
</dbReference>
<dbReference type="CDD" id="cd00757">
    <property type="entry name" value="ThiF_MoeB_HesA_family"/>
    <property type="match status" value="1"/>
</dbReference>
<accession>A0A926I8Y7</accession>
<dbReference type="InterPro" id="IPR035985">
    <property type="entry name" value="Ubiquitin-activating_enz"/>
</dbReference>
<dbReference type="FunFam" id="3.40.50.720:FF:000080">
    <property type="entry name" value="Thiazole biosynthesis adenylyltransferase ThiF"/>
    <property type="match status" value="1"/>
</dbReference>
<feature type="domain" description="THIF-type NAD/FAD binding fold" evidence="2">
    <location>
        <begin position="10"/>
        <end position="248"/>
    </location>
</feature>